<proteinExistence type="predicted"/>
<keyword evidence="2" id="KW-1133">Transmembrane helix</keyword>
<comment type="caution">
    <text evidence="3">The sequence shown here is derived from an EMBL/GenBank/DDBJ whole genome shotgun (WGS) entry which is preliminary data.</text>
</comment>
<feature type="compositionally biased region" description="Polar residues" evidence="1">
    <location>
        <begin position="1"/>
        <end position="10"/>
    </location>
</feature>
<feature type="compositionally biased region" description="Polar residues" evidence="1">
    <location>
        <begin position="416"/>
        <end position="441"/>
    </location>
</feature>
<name>A0A9P6IK37_9FUNG</name>
<protein>
    <submittedName>
        <fullName evidence="3">Uncharacterized protein</fullName>
    </submittedName>
</protein>
<dbReference type="OrthoDB" id="2430970at2759"/>
<reference evidence="3" key="1">
    <citation type="journal article" date="2020" name="Fungal Divers.">
        <title>Resolving the Mortierellaceae phylogeny through synthesis of multi-gene phylogenetics and phylogenomics.</title>
        <authorList>
            <person name="Vandepol N."/>
            <person name="Liber J."/>
            <person name="Desiro A."/>
            <person name="Na H."/>
            <person name="Kennedy M."/>
            <person name="Barry K."/>
            <person name="Grigoriev I.V."/>
            <person name="Miller A.N."/>
            <person name="O'Donnell K."/>
            <person name="Stajich J.E."/>
            <person name="Bonito G."/>
        </authorList>
    </citation>
    <scope>NUCLEOTIDE SEQUENCE</scope>
    <source>
        <strain evidence="3">MES-2147</strain>
    </source>
</reference>
<dbReference type="Proteomes" id="UP000749646">
    <property type="component" value="Unassembled WGS sequence"/>
</dbReference>
<evidence type="ECO:0000256" key="2">
    <source>
        <dbReference type="SAM" id="Phobius"/>
    </source>
</evidence>
<keyword evidence="2" id="KW-0812">Transmembrane</keyword>
<feature type="region of interest" description="Disordered" evidence="1">
    <location>
        <begin position="293"/>
        <end position="542"/>
    </location>
</feature>
<feature type="compositionally biased region" description="Polar residues" evidence="1">
    <location>
        <begin position="459"/>
        <end position="473"/>
    </location>
</feature>
<organism evidence="3 4">
    <name type="scientific">Modicella reniformis</name>
    <dbReference type="NCBI Taxonomy" id="1440133"/>
    <lineage>
        <taxon>Eukaryota</taxon>
        <taxon>Fungi</taxon>
        <taxon>Fungi incertae sedis</taxon>
        <taxon>Mucoromycota</taxon>
        <taxon>Mortierellomycotina</taxon>
        <taxon>Mortierellomycetes</taxon>
        <taxon>Mortierellales</taxon>
        <taxon>Mortierellaceae</taxon>
        <taxon>Modicella</taxon>
    </lineage>
</organism>
<feature type="compositionally biased region" description="Low complexity" evidence="1">
    <location>
        <begin position="151"/>
        <end position="167"/>
    </location>
</feature>
<feature type="transmembrane region" description="Helical" evidence="2">
    <location>
        <begin position="194"/>
        <end position="213"/>
    </location>
</feature>
<sequence length="542" mass="57307">MAAFSVNTKTRSFLLPSPSPSRSSPRLQSAHSLALIPFLVLSILLTSLLIPLAESTSLSLPLRNIDSSTPPSLDSFLQHPSEVQVQELDKVSSQSALVDSSIESSIDLSSVVAVAVAVPEQPHLVRPFHKRAPQAPSTTEVNPTKTKASGSSKATMSSTPTAAPTPAFSPDAAGDMALFGKPSVIAAYNLTSGILIYSAFMIFFVAAVGTATWRRAKYRNQFRLHQQRNMESGRVAGDKGPKGGSGDAELSDAALFKQASISKRALMKDVGPGGTMAANEAIRTKIAAANGAGRSFEEREMSLKSESGPGVRFGENTGGKPATGRTGGMKSTRGDVNQGAYEMNSYGAPVPNPLYYQDNHDTTDYSRPPLTESTDPYYSSGSSHSGYLDQVEDYHFNPQKSKVASSSPQPQYQQPTYVNRTNSNRMPNDGNSPYGGNSGRATPTGLDRNGSNKPPRIATQGNLDRSGSDNSGHSLADGNMSRQGSNASSSRTRVGVAGSPKPLHPTPIARSNSSRLPPTMRGGGPPPPSGLGQSNNNYDDYQ</sequence>
<keyword evidence="2" id="KW-0472">Membrane</keyword>
<feature type="region of interest" description="Disordered" evidence="1">
    <location>
        <begin position="1"/>
        <end position="22"/>
    </location>
</feature>
<keyword evidence="4" id="KW-1185">Reference proteome</keyword>
<accession>A0A9P6IK37</accession>
<gene>
    <name evidence="3" type="ORF">BGZ65_004762</name>
</gene>
<feature type="compositionally biased region" description="Low complexity" evidence="1">
    <location>
        <begin position="405"/>
        <end position="415"/>
    </location>
</feature>
<feature type="compositionally biased region" description="Low complexity" evidence="1">
    <location>
        <begin position="11"/>
        <end position="22"/>
    </location>
</feature>
<evidence type="ECO:0000313" key="3">
    <source>
        <dbReference type="EMBL" id="KAF9931712.1"/>
    </source>
</evidence>
<evidence type="ECO:0000313" key="4">
    <source>
        <dbReference type="Proteomes" id="UP000749646"/>
    </source>
</evidence>
<feature type="transmembrane region" description="Helical" evidence="2">
    <location>
        <begin position="32"/>
        <end position="53"/>
    </location>
</feature>
<feature type="compositionally biased region" description="Polar residues" evidence="1">
    <location>
        <begin position="480"/>
        <end position="492"/>
    </location>
</feature>
<dbReference type="AlphaFoldDB" id="A0A9P6IK37"/>
<evidence type="ECO:0000256" key="1">
    <source>
        <dbReference type="SAM" id="MobiDB-lite"/>
    </source>
</evidence>
<feature type="region of interest" description="Disordered" evidence="1">
    <location>
        <begin position="229"/>
        <end position="249"/>
    </location>
</feature>
<feature type="compositionally biased region" description="Polar residues" evidence="1">
    <location>
        <begin position="135"/>
        <end position="150"/>
    </location>
</feature>
<dbReference type="EMBL" id="JAAAHW010010038">
    <property type="protein sequence ID" value="KAF9931712.1"/>
    <property type="molecule type" value="Genomic_DNA"/>
</dbReference>
<feature type="region of interest" description="Disordered" evidence="1">
    <location>
        <begin position="127"/>
        <end position="167"/>
    </location>
</feature>
<feature type="compositionally biased region" description="Polar residues" evidence="1">
    <location>
        <begin position="533"/>
        <end position="542"/>
    </location>
</feature>
<feature type="compositionally biased region" description="Low complexity" evidence="1">
    <location>
        <begin position="377"/>
        <end position="387"/>
    </location>
</feature>